<comment type="caution">
    <text evidence="1">The sequence shown here is derived from an EMBL/GenBank/DDBJ whole genome shotgun (WGS) entry which is preliminary data.</text>
</comment>
<name>A0A7X3SKB2_9FIRM</name>
<keyword evidence="2" id="KW-1185">Reference proteome</keyword>
<evidence type="ECO:0000313" key="2">
    <source>
        <dbReference type="Proteomes" id="UP000460412"/>
    </source>
</evidence>
<dbReference type="Proteomes" id="UP000460412">
    <property type="component" value="Unassembled WGS sequence"/>
</dbReference>
<protein>
    <recommendedName>
        <fullName evidence="3">ApeA N-terminal domain-containing protein</fullName>
    </recommendedName>
</protein>
<reference evidence="1 2" key="1">
    <citation type="submission" date="2019-12" db="EMBL/GenBank/DDBJ databases">
        <title>Sporaefaciens musculi gen. nov., sp. nov., a novel bacterium isolated from the caecum of an obese mouse.</title>
        <authorList>
            <person name="Rasmussen T.S."/>
            <person name="Streidl T."/>
            <person name="Hitch T.C.A."/>
            <person name="Wortmann E."/>
            <person name="Deptula P."/>
            <person name="Hansen M."/>
            <person name="Nielsen D.S."/>
            <person name="Clavel T."/>
            <person name="Vogensen F.K."/>
        </authorList>
    </citation>
    <scope>NUCLEOTIDE SEQUENCE [LARGE SCALE GENOMIC DNA]</scope>
    <source>
        <strain evidence="1 2">WCA-9-b2</strain>
    </source>
</reference>
<proteinExistence type="predicted"/>
<organism evidence="1 2">
    <name type="scientific">Sporofaciens musculi</name>
    <dbReference type="NCBI Taxonomy" id="2681861"/>
    <lineage>
        <taxon>Bacteria</taxon>
        <taxon>Bacillati</taxon>
        <taxon>Bacillota</taxon>
        <taxon>Clostridia</taxon>
        <taxon>Lachnospirales</taxon>
        <taxon>Lachnospiraceae</taxon>
        <taxon>Sporofaciens</taxon>
    </lineage>
</organism>
<dbReference type="AlphaFoldDB" id="A0A7X3SKB2"/>
<dbReference type="RefSeq" id="WP_159752588.1">
    <property type="nucleotide sequence ID" value="NZ_WUQX01000001.1"/>
</dbReference>
<dbReference type="EMBL" id="WUQX01000001">
    <property type="protein sequence ID" value="MXP77337.1"/>
    <property type="molecule type" value="Genomic_DNA"/>
</dbReference>
<sequence length="455" mass="53470">MPKSKMQSGYMELEEKCYIFTYDGELLQLVPKEQSSIKSYDSLANKNIYLEILEGTTIGFERIFFLNCSLKVNRSGYIAKPSGFVCFDGNERYFDTMTFKGGIIDYFYRPNHIIDEENTCYDYFNGGGGEIKLKPFDEISKECEVEIDGKKATLLLSVTLPGEPIYMQIDYNLGKPRSILRLCFKEKIDVIYFRTIYMWIYNLMVFVNFRENIRLGEINLGKINDEGKIAPVAYTHINELDKEDIVDINQIIGYYFVFAHINDLIQIVNKKDLNLLFIPKNIKSGKYVTPESYMICCTSFESVFNYVFPNAKTEYSEKANEVKEEFLQFIEKKDEEYKGADSKKRKEFKKYADMIKLLDFGLGEKFEHCQTKFDKLTVNYRNRVLMRFHLKQEEIDEMSSKFAKMRNLLMHNSLEEIENIHVYAYTLARVYIYIMIMKQAKIEDNLIIQAIDLIL</sequence>
<evidence type="ECO:0000313" key="1">
    <source>
        <dbReference type="EMBL" id="MXP77337.1"/>
    </source>
</evidence>
<evidence type="ECO:0008006" key="3">
    <source>
        <dbReference type="Google" id="ProtNLM"/>
    </source>
</evidence>
<gene>
    <name evidence="1" type="ORF">GN277_18725</name>
</gene>
<accession>A0A7X3SKB2</accession>